<keyword evidence="2" id="KW-1185">Reference proteome</keyword>
<organism evidence="1 2">
    <name type="scientific">Trichoderma arundinaceum</name>
    <dbReference type="NCBI Taxonomy" id="490622"/>
    <lineage>
        <taxon>Eukaryota</taxon>
        <taxon>Fungi</taxon>
        <taxon>Dikarya</taxon>
        <taxon>Ascomycota</taxon>
        <taxon>Pezizomycotina</taxon>
        <taxon>Sordariomycetes</taxon>
        <taxon>Hypocreomycetidae</taxon>
        <taxon>Hypocreales</taxon>
        <taxon>Hypocreaceae</taxon>
        <taxon>Trichoderma</taxon>
    </lineage>
</organism>
<proteinExistence type="predicted"/>
<dbReference type="AlphaFoldDB" id="A0A395N9E8"/>
<evidence type="ECO:0000313" key="2">
    <source>
        <dbReference type="Proteomes" id="UP000266272"/>
    </source>
</evidence>
<sequence length="151" mass="15859">MWPQIAAAPTASYTRLVHSGAFSSIQVHAGMLPNGVEPWLRLDVRVADASRTWNSASATIAGVLRASYAIDGENCSPQDLSCSVDVVAETVLPTEHVGRILAGMWILSAAIVEANVEAVVPFDVMSCATPPRRWPSTAPISVTTSASVTVG</sequence>
<evidence type="ECO:0000313" key="1">
    <source>
        <dbReference type="EMBL" id="RFU72752.1"/>
    </source>
</evidence>
<reference evidence="1 2" key="1">
    <citation type="journal article" date="2018" name="PLoS Pathog.">
        <title>Evolution of structural diversity of trichothecenes, a family of toxins produced by plant pathogenic and entomopathogenic fungi.</title>
        <authorList>
            <person name="Proctor R.H."/>
            <person name="McCormick S.P."/>
            <person name="Kim H.S."/>
            <person name="Cardoza R.E."/>
            <person name="Stanley A.M."/>
            <person name="Lindo L."/>
            <person name="Kelly A."/>
            <person name="Brown D.W."/>
            <person name="Lee T."/>
            <person name="Vaughan M.M."/>
            <person name="Alexander N.J."/>
            <person name="Busman M."/>
            <person name="Gutierrez S."/>
        </authorList>
    </citation>
    <scope>NUCLEOTIDE SEQUENCE [LARGE SCALE GENOMIC DNA]</scope>
    <source>
        <strain evidence="1 2">IBT 40837</strain>
    </source>
</reference>
<protein>
    <submittedName>
        <fullName evidence="1">Uncharacterized protein</fullName>
    </submittedName>
</protein>
<dbReference type="Proteomes" id="UP000266272">
    <property type="component" value="Unassembled WGS sequence"/>
</dbReference>
<name>A0A395N9E8_TRIAR</name>
<dbReference type="EMBL" id="PXOA01000779">
    <property type="protein sequence ID" value="RFU72752.1"/>
    <property type="molecule type" value="Genomic_DNA"/>
</dbReference>
<comment type="caution">
    <text evidence="1">The sequence shown here is derived from an EMBL/GenBank/DDBJ whole genome shotgun (WGS) entry which is preliminary data.</text>
</comment>
<gene>
    <name evidence="1" type="ORF">TARUN_9510</name>
</gene>
<accession>A0A395N9E8</accession>